<sequence length="449" mass="48685">MSTDVAALRSQLEARGIDVLRLIYPDVLGITRSKDLLVSQLERSAANGPAFCQGVWVTTTRGGVLDGNDIMSSGLPDLVTRLDASTLTMMPWEPGVALVVADAFNPDETASEIAPRSALRRVIAQYAELGLTPIIGPELEFYIAERGERGWQRALTRTGRVYTTGAWVDPDGTFLHLLRMLDQMDIGVFAGNHEFSPSQYEINLWHGEALRAADRTFLFKTAVKDIVARSGKLATFLGKPWSDEGGSGFHLHFSVVDANGRNLMATADGGLSDTANLLIAGILENAAALTALTNPTINAFKRLGPDTLAPYRANWGHDNRSAMLRVPPERGAGTRLEVRVGDGAANPYLMIAAVLAAGLDGIRRQLAVPEAAEGWAYQNEAAEVLPTSLEAALDALDANSALRDIIGAPVIDVFGVLKRDEIERYESEVPDPATRDVTQWEIDEYLEDY</sequence>
<dbReference type="AlphaFoldDB" id="A0A5C8UUJ2"/>
<dbReference type="EMBL" id="VRMG01000005">
    <property type="protein sequence ID" value="TXN31259.1"/>
    <property type="molecule type" value="Genomic_DNA"/>
</dbReference>
<feature type="domain" description="GS catalytic" evidence="5">
    <location>
        <begin position="115"/>
        <end position="449"/>
    </location>
</feature>
<evidence type="ECO:0000259" key="5">
    <source>
        <dbReference type="PROSITE" id="PS51987"/>
    </source>
</evidence>
<organism evidence="6 7">
    <name type="scientific">Lacisediminihabitans profunda</name>
    <dbReference type="NCBI Taxonomy" id="2594790"/>
    <lineage>
        <taxon>Bacteria</taxon>
        <taxon>Bacillati</taxon>
        <taxon>Actinomycetota</taxon>
        <taxon>Actinomycetes</taxon>
        <taxon>Micrococcales</taxon>
        <taxon>Microbacteriaceae</taxon>
        <taxon>Lacisediminihabitans</taxon>
    </lineage>
</organism>
<dbReference type="SUPFAM" id="SSF55931">
    <property type="entry name" value="Glutamine synthetase/guanido kinase"/>
    <property type="match status" value="1"/>
</dbReference>
<gene>
    <name evidence="6" type="ORF">FVP33_06735</name>
</gene>
<dbReference type="PANTHER" id="PTHR43785:SF12">
    <property type="entry name" value="TYPE-1 GLUTAMINE SYNTHETASE 2"/>
    <property type="match status" value="1"/>
</dbReference>
<dbReference type="InterPro" id="IPR036651">
    <property type="entry name" value="Gln_synt_N_sf"/>
</dbReference>
<dbReference type="InterPro" id="IPR008146">
    <property type="entry name" value="Gln_synth_cat_dom"/>
</dbReference>
<keyword evidence="2" id="KW-0436">Ligase</keyword>
<reference evidence="6 7" key="1">
    <citation type="submission" date="2019-08" db="EMBL/GenBank/DDBJ databases">
        <title>Bacterial whole genome sequence for Glaciihabitans sp. CHu50b-6-2.</title>
        <authorList>
            <person name="Jin L."/>
        </authorList>
    </citation>
    <scope>NUCLEOTIDE SEQUENCE [LARGE SCALE GENOMIC DNA]</scope>
    <source>
        <strain evidence="6 7">CHu50b-6-2</strain>
    </source>
</reference>
<dbReference type="GO" id="GO:0006542">
    <property type="term" value="P:glutamine biosynthetic process"/>
    <property type="evidence" value="ECO:0007669"/>
    <property type="project" value="InterPro"/>
</dbReference>
<dbReference type="GO" id="GO:0004356">
    <property type="term" value="F:glutamine synthetase activity"/>
    <property type="evidence" value="ECO:0007669"/>
    <property type="project" value="InterPro"/>
</dbReference>
<evidence type="ECO:0000313" key="7">
    <source>
        <dbReference type="Proteomes" id="UP000321379"/>
    </source>
</evidence>
<evidence type="ECO:0000256" key="2">
    <source>
        <dbReference type="ARBA" id="ARBA00022598"/>
    </source>
</evidence>
<evidence type="ECO:0000256" key="4">
    <source>
        <dbReference type="RuleBase" id="RU000384"/>
    </source>
</evidence>
<dbReference type="RefSeq" id="WP_147782845.1">
    <property type="nucleotide sequence ID" value="NZ_VRMG01000005.1"/>
</dbReference>
<comment type="caution">
    <text evidence="6">The sequence shown here is derived from an EMBL/GenBank/DDBJ whole genome shotgun (WGS) entry which is preliminary data.</text>
</comment>
<protein>
    <submittedName>
        <fullName evidence="6">Glutamine synthetase</fullName>
    </submittedName>
</protein>
<evidence type="ECO:0000256" key="3">
    <source>
        <dbReference type="PROSITE-ProRule" id="PRU01331"/>
    </source>
</evidence>
<dbReference type="PANTHER" id="PTHR43785">
    <property type="entry name" value="GAMMA-GLUTAMYLPUTRESCINE SYNTHETASE"/>
    <property type="match status" value="1"/>
</dbReference>
<evidence type="ECO:0000256" key="1">
    <source>
        <dbReference type="ARBA" id="ARBA00009897"/>
    </source>
</evidence>
<accession>A0A5C8UUJ2</accession>
<dbReference type="SUPFAM" id="SSF54368">
    <property type="entry name" value="Glutamine synthetase, N-terminal domain"/>
    <property type="match status" value="1"/>
</dbReference>
<dbReference type="SMART" id="SM01230">
    <property type="entry name" value="Gln-synt_C"/>
    <property type="match status" value="1"/>
</dbReference>
<dbReference type="Gene3D" id="3.10.20.70">
    <property type="entry name" value="Glutamine synthetase, N-terminal domain"/>
    <property type="match status" value="1"/>
</dbReference>
<dbReference type="Gene3D" id="3.30.590.10">
    <property type="entry name" value="Glutamine synthetase/guanido kinase, catalytic domain"/>
    <property type="match status" value="1"/>
</dbReference>
<keyword evidence="7" id="KW-1185">Reference proteome</keyword>
<comment type="similarity">
    <text evidence="1 3 4">Belongs to the glutamine synthetase family.</text>
</comment>
<dbReference type="PROSITE" id="PS51987">
    <property type="entry name" value="GS_CATALYTIC"/>
    <property type="match status" value="1"/>
</dbReference>
<dbReference type="InterPro" id="IPR014746">
    <property type="entry name" value="Gln_synth/guanido_kin_cat_dom"/>
</dbReference>
<name>A0A5C8UUJ2_9MICO</name>
<proteinExistence type="inferred from homology"/>
<dbReference type="Pfam" id="PF00120">
    <property type="entry name" value="Gln-synt_C"/>
    <property type="match status" value="1"/>
</dbReference>
<dbReference type="Proteomes" id="UP000321379">
    <property type="component" value="Unassembled WGS sequence"/>
</dbReference>
<evidence type="ECO:0000313" key="6">
    <source>
        <dbReference type="EMBL" id="TXN31259.1"/>
    </source>
</evidence>